<evidence type="ECO:0000256" key="1">
    <source>
        <dbReference type="ARBA" id="ARBA00010641"/>
    </source>
</evidence>
<dbReference type="NCBIfam" id="TIGR02937">
    <property type="entry name" value="sigma70-ECF"/>
    <property type="match status" value="1"/>
</dbReference>
<dbReference type="Gene3D" id="1.10.1740.10">
    <property type="match status" value="1"/>
</dbReference>
<dbReference type="InterPro" id="IPR036388">
    <property type="entry name" value="WH-like_DNA-bd_sf"/>
</dbReference>
<evidence type="ECO:0000256" key="3">
    <source>
        <dbReference type="ARBA" id="ARBA00023082"/>
    </source>
</evidence>
<dbReference type="InterPro" id="IPR013325">
    <property type="entry name" value="RNA_pol_sigma_r2"/>
</dbReference>
<dbReference type="SUPFAM" id="SSF88659">
    <property type="entry name" value="Sigma3 and sigma4 domains of RNA polymerase sigma factors"/>
    <property type="match status" value="1"/>
</dbReference>
<dbReference type="CDD" id="cd06171">
    <property type="entry name" value="Sigma70_r4"/>
    <property type="match status" value="1"/>
</dbReference>
<dbReference type="PANTHER" id="PTHR43133:SF46">
    <property type="entry name" value="RNA POLYMERASE SIGMA-70 FACTOR ECF SUBFAMILY"/>
    <property type="match status" value="1"/>
</dbReference>
<proteinExistence type="inferred from homology"/>
<dbReference type="EMBL" id="FXTN01000025">
    <property type="protein sequence ID" value="SMO99699.1"/>
    <property type="molecule type" value="Genomic_DNA"/>
</dbReference>
<keyword evidence="4" id="KW-0804">Transcription</keyword>
<dbReference type="AlphaFoldDB" id="A0A521FU24"/>
<dbReference type="PANTHER" id="PTHR43133">
    <property type="entry name" value="RNA POLYMERASE ECF-TYPE SIGMA FACTO"/>
    <property type="match status" value="1"/>
</dbReference>
<dbReference type="Proteomes" id="UP000320300">
    <property type="component" value="Unassembled WGS sequence"/>
</dbReference>
<keyword evidence="6" id="KW-1185">Reference proteome</keyword>
<dbReference type="Gene3D" id="1.10.10.10">
    <property type="entry name" value="Winged helix-like DNA-binding domain superfamily/Winged helix DNA-binding domain"/>
    <property type="match status" value="1"/>
</dbReference>
<dbReference type="InterPro" id="IPR039425">
    <property type="entry name" value="RNA_pol_sigma-70-like"/>
</dbReference>
<keyword evidence="3" id="KW-0731">Sigma factor</keyword>
<sequence>MQIRPHDSEDELLELIISGDQLAFLKLFNLYFSPLGQAILGLTKSLPLTQHIVQDAFVKVWLQRKEFTNKSDLREHLMTCCQNDALEFLNKLNREQVPSQEQWHALLNKPGTTTEHLRVIVSKAVENLPIQERRIYQMSKHQGLNGMEIGAIMGMPAETINTLLYTTLKKVRTRLSLHMPPSIAVVLTSTLVLKRVNR</sequence>
<evidence type="ECO:0000313" key="5">
    <source>
        <dbReference type="EMBL" id="SMO99699.1"/>
    </source>
</evidence>
<keyword evidence="2" id="KW-0805">Transcription regulation</keyword>
<accession>A0A521FU24</accession>
<comment type="similarity">
    <text evidence="1">Belongs to the sigma-70 factor family. ECF subfamily.</text>
</comment>
<dbReference type="SUPFAM" id="SSF88946">
    <property type="entry name" value="Sigma2 domain of RNA polymerase sigma factors"/>
    <property type="match status" value="1"/>
</dbReference>
<name>A0A521FU24_9SPHI</name>
<organism evidence="5 6">
    <name type="scientific">Pedobacter westerhofensis</name>
    <dbReference type="NCBI Taxonomy" id="425512"/>
    <lineage>
        <taxon>Bacteria</taxon>
        <taxon>Pseudomonadati</taxon>
        <taxon>Bacteroidota</taxon>
        <taxon>Sphingobacteriia</taxon>
        <taxon>Sphingobacteriales</taxon>
        <taxon>Sphingobacteriaceae</taxon>
        <taxon>Pedobacter</taxon>
    </lineage>
</organism>
<gene>
    <name evidence="5" type="ORF">SAMN06265348_1258</name>
</gene>
<dbReference type="InterPro" id="IPR014284">
    <property type="entry name" value="RNA_pol_sigma-70_dom"/>
</dbReference>
<evidence type="ECO:0000256" key="4">
    <source>
        <dbReference type="ARBA" id="ARBA00023163"/>
    </source>
</evidence>
<dbReference type="GO" id="GO:0016987">
    <property type="term" value="F:sigma factor activity"/>
    <property type="evidence" value="ECO:0007669"/>
    <property type="project" value="UniProtKB-KW"/>
</dbReference>
<protein>
    <submittedName>
        <fullName evidence="5">RNA polymerase sigma factor, sigma-70 family</fullName>
    </submittedName>
</protein>
<evidence type="ECO:0000256" key="2">
    <source>
        <dbReference type="ARBA" id="ARBA00023015"/>
    </source>
</evidence>
<evidence type="ECO:0000313" key="6">
    <source>
        <dbReference type="Proteomes" id="UP000320300"/>
    </source>
</evidence>
<reference evidence="5 6" key="1">
    <citation type="submission" date="2017-05" db="EMBL/GenBank/DDBJ databases">
        <authorList>
            <person name="Varghese N."/>
            <person name="Submissions S."/>
        </authorList>
    </citation>
    <scope>NUCLEOTIDE SEQUENCE [LARGE SCALE GENOMIC DNA]</scope>
    <source>
        <strain evidence="5 6">DSM 19036</strain>
    </source>
</reference>
<dbReference type="RefSeq" id="WP_185960628.1">
    <property type="nucleotide sequence ID" value="NZ_CBCSJO010000022.1"/>
</dbReference>
<dbReference type="InterPro" id="IPR013324">
    <property type="entry name" value="RNA_pol_sigma_r3/r4-like"/>
</dbReference>
<dbReference type="GO" id="GO:0006352">
    <property type="term" value="P:DNA-templated transcription initiation"/>
    <property type="evidence" value="ECO:0007669"/>
    <property type="project" value="InterPro"/>
</dbReference>